<dbReference type="NCBIfam" id="TIGR01907">
    <property type="entry name" value="casE_Cse3"/>
    <property type="match status" value="1"/>
</dbReference>
<evidence type="ECO:0000313" key="3">
    <source>
        <dbReference type="Proteomes" id="UP000198949"/>
    </source>
</evidence>
<gene>
    <name evidence="2" type="ORF">SAMN05216270_108244</name>
</gene>
<evidence type="ECO:0000313" key="2">
    <source>
        <dbReference type="EMBL" id="SDD87726.1"/>
    </source>
</evidence>
<dbReference type="Gene3D" id="3.30.70.1210">
    <property type="entry name" value="Crispr-associated protein, domain 2"/>
    <property type="match status" value="1"/>
</dbReference>
<dbReference type="SUPFAM" id="SSF117987">
    <property type="entry name" value="CRISPR-associated protein"/>
    <property type="match status" value="2"/>
</dbReference>
<name>A0A1G6YDR0_9ACTN</name>
<protein>
    <submittedName>
        <fullName evidence="2">CRISPR system Cascade subunit CasE</fullName>
    </submittedName>
</protein>
<sequence>MTALFLARLSLNLTHRDVQRDLGDAKQLHTTIMRLLPDNMGADPRKQANLLFRVEDGPTGTTVLAQATQPLHLDRLPAGYATAELKDITALLRTIRAGTAVRYRIDLNPTKTERPDSPGDTTEPGPPKRPRGTRRALSGAAADAWWRQRAAANGLDVHTMHPTTPAWPPHQNKKDAIRFSLYRYEGTGIVTNAEHLGATLTAGLGRAKPYGAGLLSLLPGQTR</sequence>
<dbReference type="Gene3D" id="3.30.70.1200">
    <property type="entry name" value="Crispr-associated protein, domain 1"/>
    <property type="match status" value="1"/>
</dbReference>
<accession>A0A1G6YDR0</accession>
<dbReference type="OrthoDB" id="9795689at2"/>
<dbReference type="CDD" id="cd09727">
    <property type="entry name" value="Cas6_I-E"/>
    <property type="match status" value="1"/>
</dbReference>
<dbReference type="SMART" id="SM01101">
    <property type="entry name" value="CRISPR_assoc"/>
    <property type="match status" value="1"/>
</dbReference>
<dbReference type="Pfam" id="PF08798">
    <property type="entry name" value="CRISPR_assoc"/>
    <property type="match status" value="1"/>
</dbReference>
<dbReference type="Proteomes" id="UP000198949">
    <property type="component" value="Unassembled WGS sequence"/>
</dbReference>
<evidence type="ECO:0000256" key="1">
    <source>
        <dbReference type="SAM" id="MobiDB-lite"/>
    </source>
</evidence>
<proteinExistence type="predicted"/>
<dbReference type="EMBL" id="FNAD01000008">
    <property type="protein sequence ID" value="SDD87726.1"/>
    <property type="molecule type" value="Genomic_DNA"/>
</dbReference>
<dbReference type="InterPro" id="IPR010179">
    <property type="entry name" value="CRISPR-assoc_prot_Cse3"/>
</dbReference>
<reference evidence="3" key="1">
    <citation type="submission" date="2016-10" db="EMBL/GenBank/DDBJ databases">
        <authorList>
            <person name="Varghese N."/>
            <person name="Submissions S."/>
        </authorList>
    </citation>
    <scope>NUCLEOTIDE SEQUENCE [LARGE SCALE GENOMIC DNA]</scope>
    <source>
        <strain evidence="3">CGMCC 4.3516</strain>
    </source>
</reference>
<dbReference type="RefSeq" id="WP_091036839.1">
    <property type="nucleotide sequence ID" value="NZ_FNAD01000008.1"/>
</dbReference>
<feature type="region of interest" description="Disordered" evidence="1">
    <location>
        <begin position="106"/>
        <end position="138"/>
    </location>
</feature>
<keyword evidence="3" id="KW-1185">Reference proteome</keyword>
<organism evidence="2 3">
    <name type="scientific">Glycomyces harbinensis</name>
    <dbReference type="NCBI Taxonomy" id="58114"/>
    <lineage>
        <taxon>Bacteria</taxon>
        <taxon>Bacillati</taxon>
        <taxon>Actinomycetota</taxon>
        <taxon>Actinomycetes</taxon>
        <taxon>Glycomycetales</taxon>
        <taxon>Glycomycetaceae</taxon>
        <taxon>Glycomyces</taxon>
    </lineage>
</organism>
<dbReference type="STRING" id="58114.SAMN05216270_108244"/>
<dbReference type="AlphaFoldDB" id="A0A1G6YDR0"/>